<dbReference type="KEGG" id="mpt:Mpe_B0216"/>
<accession>A2SN52</accession>
<evidence type="ECO:0000313" key="3">
    <source>
        <dbReference type="Proteomes" id="UP000000366"/>
    </source>
</evidence>
<gene>
    <name evidence="2" type="ordered locus">Mpe_B0216</name>
</gene>
<reference evidence="2 3" key="1">
    <citation type="journal article" date="2007" name="J. Bacteriol.">
        <title>Whole-genome analysis of the methyl tert-butyl ether-degrading beta-proteobacterium Methylibium petroleiphilum PM1.</title>
        <authorList>
            <person name="Kane S.R."/>
            <person name="Chakicherla A.Y."/>
            <person name="Chain P.S.G."/>
            <person name="Schmidt R."/>
            <person name="Shin M.W."/>
            <person name="Legler T.C."/>
            <person name="Scow K.M."/>
            <person name="Larimer F.W."/>
            <person name="Lucas S.M."/>
            <person name="Richardson P.M."/>
            <person name="Hristova K.R."/>
        </authorList>
    </citation>
    <scope>NUCLEOTIDE SEQUENCE [LARGE SCALE GENOMIC DNA]</scope>
    <source>
        <strain evidence="3">ATCC BAA-1232 / LMG 22953 / PM1</strain>
        <plasmid evidence="2 3">RPME01</plasmid>
    </source>
</reference>
<evidence type="ECO:0000256" key="1">
    <source>
        <dbReference type="SAM" id="MobiDB-lite"/>
    </source>
</evidence>
<name>A2SN52_METPP</name>
<keyword evidence="3" id="KW-1185">Reference proteome</keyword>
<dbReference type="EMBL" id="CP000556">
    <property type="protein sequence ID" value="ABM96991.1"/>
    <property type="molecule type" value="Genomic_DNA"/>
</dbReference>
<keyword evidence="2" id="KW-0614">Plasmid</keyword>
<feature type="region of interest" description="Disordered" evidence="1">
    <location>
        <begin position="1"/>
        <end position="92"/>
    </location>
</feature>
<dbReference type="Proteomes" id="UP000000366">
    <property type="component" value="Plasmid RPME01"/>
</dbReference>
<organism evidence="2 3">
    <name type="scientific">Methylibium petroleiphilum (strain ATCC BAA-1232 / LMG 22953 / PM1)</name>
    <dbReference type="NCBI Taxonomy" id="420662"/>
    <lineage>
        <taxon>Bacteria</taxon>
        <taxon>Pseudomonadati</taxon>
        <taxon>Pseudomonadota</taxon>
        <taxon>Betaproteobacteria</taxon>
        <taxon>Burkholderiales</taxon>
        <taxon>Sphaerotilaceae</taxon>
        <taxon>Methylibium</taxon>
    </lineage>
</organism>
<dbReference type="HOGENOM" id="CLU_815877_0_0_4"/>
<proteinExistence type="predicted"/>
<feature type="compositionally biased region" description="Basic residues" evidence="1">
    <location>
        <begin position="46"/>
        <end position="56"/>
    </location>
</feature>
<feature type="compositionally biased region" description="Basic residues" evidence="1">
    <location>
        <begin position="68"/>
        <end position="82"/>
    </location>
</feature>
<protein>
    <submittedName>
        <fullName evidence="2">Uncharacterized protein</fullName>
    </submittedName>
</protein>
<feature type="compositionally biased region" description="Basic residues" evidence="1">
    <location>
        <begin position="1"/>
        <end position="13"/>
    </location>
</feature>
<evidence type="ECO:0000313" key="2">
    <source>
        <dbReference type="EMBL" id="ABM96991.1"/>
    </source>
</evidence>
<geneLocation type="plasmid" evidence="2 3">
    <name>RPME01</name>
</geneLocation>
<sequence length="340" mass="37874">MGRLRRRTPRSRAHPAAGVRPPQRTGVRRRARGARAAERRTLPPAHARRARRRPARSRTLPAHDELRRRGRRLHPAGCRHARGQPERPDGAAIPADRLRRHHDRGGVSCIRRLPTGAGMTAPGSIRIVGPRDRGRLPASTLLINTTSHSASEWTTELSPFHLGPCRVSGGHEARRMENAWQFSKVWPDQVGADGNPTEAYWTWAKAGWRNDRPVRYPRGKGAKPAYLWWHGEKLAYVPGRLRAYWPLYRDAVRETAAFARLRELVAGGQDVALFDFDGYDHDSAGVPLRAVLLDETRPMGHAFVLKALLLFGDGVAPEQVLETADLAPVAAAASPQLSFF</sequence>
<dbReference type="eggNOG" id="ENOG5033UWG">
    <property type="taxonomic scope" value="Bacteria"/>
</dbReference>
<dbReference type="AlphaFoldDB" id="A2SN52"/>